<keyword evidence="8" id="KW-1133">Transmembrane helix</keyword>
<dbReference type="PANTHER" id="PTHR47782">
    <property type="entry name" value="ZN(II)2CYS6 TRANSCRIPTION FACTOR (EUROFUNG)-RELATED"/>
    <property type="match status" value="1"/>
</dbReference>
<dbReference type="AlphaFoldDB" id="A0A5M9N347"/>
<evidence type="ECO:0000256" key="2">
    <source>
        <dbReference type="ARBA" id="ARBA00022723"/>
    </source>
</evidence>
<dbReference type="CDD" id="cd12148">
    <property type="entry name" value="fungal_TF_MHR"/>
    <property type="match status" value="1"/>
</dbReference>
<evidence type="ECO:0000256" key="4">
    <source>
        <dbReference type="ARBA" id="ARBA00023015"/>
    </source>
</evidence>
<comment type="subcellular location">
    <subcellularLocation>
        <location evidence="1">Nucleus</location>
    </subcellularLocation>
</comment>
<feature type="transmembrane region" description="Helical" evidence="8">
    <location>
        <begin position="466"/>
        <end position="489"/>
    </location>
</feature>
<dbReference type="GeneID" id="54323205"/>
<proteinExistence type="predicted"/>
<dbReference type="GO" id="GO:0005634">
    <property type="term" value="C:nucleus"/>
    <property type="evidence" value="ECO:0007669"/>
    <property type="project" value="UniProtKB-SubCell"/>
</dbReference>
<evidence type="ECO:0000256" key="6">
    <source>
        <dbReference type="ARBA" id="ARBA00023163"/>
    </source>
</evidence>
<evidence type="ECO:0000256" key="8">
    <source>
        <dbReference type="SAM" id="Phobius"/>
    </source>
</evidence>
<keyword evidence="4" id="KW-0805">Transcription regulation</keyword>
<gene>
    <name evidence="9" type="ORF">ATNIH1004_000503</name>
</gene>
<dbReference type="OrthoDB" id="27934at2759"/>
<name>A0A5M9N347_9EURO</name>
<dbReference type="Proteomes" id="UP000324241">
    <property type="component" value="Unassembled WGS sequence"/>
</dbReference>
<organism evidence="9 10">
    <name type="scientific">Aspergillus tanneri</name>
    <dbReference type="NCBI Taxonomy" id="1220188"/>
    <lineage>
        <taxon>Eukaryota</taxon>
        <taxon>Fungi</taxon>
        <taxon>Dikarya</taxon>
        <taxon>Ascomycota</taxon>
        <taxon>Pezizomycotina</taxon>
        <taxon>Eurotiomycetes</taxon>
        <taxon>Eurotiomycetidae</taxon>
        <taxon>Eurotiales</taxon>
        <taxon>Aspergillaceae</taxon>
        <taxon>Aspergillus</taxon>
        <taxon>Aspergillus subgen. Circumdati</taxon>
    </lineage>
</organism>
<evidence type="ECO:0000313" key="9">
    <source>
        <dbReference type="EMBL" id="KAA8651613.1"/>
    </source>
</evidence>
<protein>
    <recommendedName>
        <fullName evidence="11">Transcription factor domain-containing protein</fullName>
    </recommendedName>
</protein>
<evidence type="ECO:0000313" key="10">
    <source>
        <dbReference type="Proteomes" id="UP000324241"/>
    </source>
</evidence>
<evidence type="ECO:0000256" key="5">
    <source>
        <dbReference type="ARBA" id="ARBA00023125"/>
    </source>
</evidence>
<keyword evidence="7" id="KW-0539">Nucleus</keyword>
<dbReference type="VEuPathDB" id="FungiDB:EYZ11_007613"/>
<keyword evidence="8" id="KW-0812">Transmembrane</keyword>
<keyword evidence="6" id="KW-0804">Transcription</keyword>
<reference evidence="9 10" key="1">
    <citation type="submission" date="2019-08" db="EMBL/GenBank/DDBJ databases">
        <title>The genome sequence of a newly discovered highly antifungal drug resistant Aspergillus species, Aspergillus tanneri NIH 1004.</title>
        <authorList>
            <person name="Mounaud S."/>
            <person name="Singh I."/>
            <person name="Joardar V."/>
            <person name="Pakala S."/>
            <person name="Pakala S."/>
            <person name="Venepally P."/>
            <person name="Chung J.K."/>
            <person name="Losada L."/>
            <person name="Nierman W.C."/>
        </authorList>
    </citation>
    <scope>NUCLEOTIDE SEQUENCE [LARGE SCALE GENOMIC DNA]</scope>
    <source>
        <strain evidence="9 10">NIH1004</strain>
    </source>
</reference>
<evidence type="ECO:0008006" key="11">
    <source>
        <dbReference type="Google" id="ProtNLM"/>
    </source>
</evidence>
<keyword evidence="5" id="KW-0238">DNA-binding</keyword>
<dbReference type="PANTHER" id="PTHR47782:SF12">
    <property type="entry name" value="ZN(II)2CYS6 TRANSCRIPTION FACTOR (EUROFUNG)"/>
    <property type="match status" value="1"/>
</dbReference>
<accession>A0A5M9N347</accession>
<sequence length="596" mass="67944">MKSCKDGEDITVPLRYLKQLECRIAELEGQLGDAAKTSSQVRHIGIQTDPIDSPNADPPLHSFDNIDILSNVTVEMDHIPQHIPSESSYYPPLALEHPSRFAPVSDSRWAAHRLEGPLISRLAYEVYPNQTGMGHSLRTNTEPFPVLPASDGSPFFEEVYTDLYFSVMHWVWPFLDCSTWRAWHSEWTHGNEVEQWKGFFIQMVYGIGALLYNALHINQGHSERAADLYTSALTYYPYVMGHSSAILQIQASILMILYSLHCPSSEEIAMSVSSIVPFCTATVTELRKHASSSIEDGADDTPEICEVLTEPLFITCFMLNEIMVSGWERPVSDAYKAIDDDLSTLSNEMPSSSSTSTALRHLFSLRKIQAKIRRCWDGSPGNQASNDALLKSALDTWRKDIPRYSIEDNPSTYLHPLWMANLYDYSVIILMHEKRHRLQHEDVEDVLSAIIEVCLNFRRLQDEGQVMCYTWSALVFQFMAGIMLLYIFWVTPQDVESVRPAFDASCAYESTLSHFAERWEDATPYAKVFSFLFRQYTWLPKEPSEQLGLDCTLDEFEDCLKQLRKQYLHKGVLGMIEDMAYQRSASSNGGFQQHVQ</sequence>
<keyword evidence="3" id="KW-0862">Zinc</keyword>
<dbReference type="RefSeq" id="XP_033430974.1">
    <property type="nucleotide sequence ID" value="XM_033565217.1"/>
</dbReference>
<dbReference type="GO" id="GO:0045944">
    <property type="term" value="P:positive regulation of transcription by RNA polymerase II"/>
    <property type="evidence" value="ECO:0007669"/>
    <property type="project" value="TreeGrafter"/>
</dbReference>
<evidence type="ECO:0000256" key="3">
    <source>
        <dbReference type="ARBA" id="ARBA00022833"/>
    </source>
</evidence>
<dbReference type="InterPro" id="IPR052202">
    <property type="entry name" value="Yeast_MetPath_Reg"/>
</dbReference>
<dbReference type="GO" id="GO:0046872">
    <property type="term" value="F:metal ion binding"/>
    <property type="evidence" value="ECO:0007669"/>
    <property type="project" value="UniProtKB-KW"/>
</dbReference>
<comment type="caution">
    <text evidence="9">The sequence shown here is derived from an EMBL/GenBank/DDBJ whole genome shotgun (WGS) entry which is preliminary data.</text>
</comment>
<dbReference type="EMBL" id="QUQM01000002">
    <property type="protein sequence ID" value="KAA8651613.1"/>
    <property type="molecule type" value="Genomic_DNA"/>
</dbReference>
<keyword evidence="8" id="KW-0472">Membrane</keyword>
<keyword evidence="2" id="KW-0479">Metal-binding</keyword>
<dbReference type="GO" id="GO:0043565">
    <property type="term" value="F:sequence-specific DNA binding"/>
    <property type="evidence" value="ECO:0007669"/>
    <property type="project" value="TreeGrafter"/>
</dbReference>
<dbReference type="GO" id="GO:0000981">
    <property type="term" value="F:DNA-binding transcription factor activity, RNA polymerase II-specific"/>
    <property type="evidence" value="ECO:0007669"/>
    <property type="project" value="TreeGrafter"/>
</dbReference>
<evidence type="ECO:0000256" key="7">
    <source>
        <dbReference type="ARBA" id="ARBA00023242"/>
    </source>
</evidence>
<evidence type="ECO:0000256" key="1">
    <source>
        <dbReference type="ARBA" id="ARBA00004123"/>
    </source>
</evidence>